<gene>
    <name evidence="1" type="ORF">DSO57_1018157</name>
</gene>
<dbReference type="Proteomes" id="UP001165960">
    <property type="component" value="Unassembled WGS sequence"/>
</dbReference>
<keyword evidence="2" id="KW-1185">Reference proteome</keyword>
<reference evidence="1" key="1">
    <citation type="submission" date="2022-04" db="EMBL/GenBank/DDBJ databases">
        <title>Genome of the entomopathogenic fungus Entomophthora muscae.</title>
        <authorList>
            <person name="Elya C."/>
            <person name="Lovett B.R."/>
            <person name="Lee E."/>
            <person name="Macias A.M."/>
            <person name="Hajek A.E."/>
            <person name="De Bivort B.L."/>
            <person name="Kasson M.T."/>
            <person name="De Fine Licht H.H."/>
            <person name="Stajich J.E."/>
        </authorList>
    </citation>
    <scope>NUCLEOTIDE SEQUENCE</scope>
    <source>
        <strain evidence="1">Berkeley</strain>
    </source>
</reference>
<evidence type="ECO:0000313" key="1">
    <source>
        <dbReference type="EMBL" id="KAJ9065574.1"/>
    </source>
</evidence>
<evidence type="ECO:0000313" key="2">
    <source>
        <dbReference type="Proteomes" id="UP001165960"/>
    </source>
</evidence>
<organism evidence="1 2">
    <name type="scientific">Entomophthora muscae</name>
    <dbReference type="NCBI Taxonomy" id="34485"/>
    <lineage>
        <taxon>Eukaryota</taxon>
        <taxon>Fungi</taxon>
        <taxon>Fungi incertae sedis</taxon>
        <taxon>Zoopagomycota</taxon>
        <taxon>Entomophthoromycotina</taxon>
        <taxon>Entomophthoromycetes</taxon>
        <taxon>Entomophthorales</taxon>
        <taxon>Entomophthoraceae</taxon>
        <taxon>Entomophthora</taxon>
    </lineage>
</organism>
<protein>
    <submittedName>
        <fullName evidence="1">Uncharacterized protein</fullName>
    </submittedName>
</protein>
<comment type="caution">
    <text evidence="1">The sequence shown here is derived from an EMBL/GenBank/DDBJ whole genome shotgun (WGS) entry which is preliminary data.</text>
</comment>
<name>A0ACC2ST57_9FUNG</name>
<accession>A0ACC2ST57</accession>
<sequence length="804" mass="90905">MPGLDSAEGSKLLSSARALEINLNEKIKQVGLLDKEVGLLRNQTREAYKKLLLTAFHLALENDAEAVIWKDTYRVIEDYRGKLSSMYKKGASNTADESAPIIKDFNAFLNEATSFYLELVKELDKTFGVDISTQIKQQNDPLFGLNLEAKTLKLKNVELRCLLKTYQKTVIFLGDLARYQELLNVEKPKREFEVAHSFYKNAINILHTTGNPYNQLAVISAYKENDISVIYYYYRSLVISTPFPNSLGNLDTKMGKLLKTGTGLQDIPTNTPALELFTKYFLYSHAVLFKGQELEAFLTFKPTVVKTFKALIRNRELTLEQNLMITSINLASFEYLKYFTKDSPEKNLYERNAVIFAIDMFKAYLENGIEALDKLSFNRRRQEFVYESLPGGLKRTLPSLYIYTLWAKSNIEAVRNALSSAGTLEELGGELCHDSFWRKFKEFSQSLRRVKKKIKLQPSPTVLDEEIEFCGQLFGNIPFNIPSRFLLASFADASRETKSCWRIHRLLIASTHITRITGQDSKTVFSKEKEATKAETEDEELVQPNEKEALSESVSDEEVFTFRGRQQPKASSGSSPKQDLSSPFAQSSPEVASTKMNAPDDTSFGTGVFMEPEEVTQIPFHSTAEQYVNSLVEDETTYNGSSHPEDEVSFNPYSSLSLPPLFSQPSPFTQPAPLPFSMASQPLFQPQPPTFTTHNSGFLSRFDKDIWAPLGQMNYSHSTTEEQLMFIDPQIEKNRRVSESNFFAGYPQMQTGPRHSFSSSRPPPPGFAPVSASPFSFSQGTKAVSSEENRFHRALGSYSDFLGR</sequence>
<proteinExistence type="predicted"/>
<dbReference type="EMBL" id="QTSX02004338">
    <property type="protein sequence ID" value="KAJ9065574.1"/>
    <property type="molecule type" value="Genomic_DNA"/>
</dbReference>